<dbReference type="PANTHER" id="PTHR37017">
    <property type="entry name" value="AB HYDROLASE-1 DOMAIN-CONTAINING PROTEIN-RELATED"/>
    <property type="match status" value="1"/>
</dbReference>
<organism evidence="2 3">
    <name type="scientific">Planotetraspora phitsanulokensis</name>
    <dbReference type="NCBI Taxonomy" id="575192"/>
    <lineage>
        <taxon>Bacteria</taxon>
        <taxon>Bacillati</taxon>
        <taxon>Actinomycetota</taxon>
        <taxon>Actinomycetes</taxon>
        <taxon>Streptosporangiales</taxon>
        <taxon>Streptosporangiaceae</taxon>
        <taxon>Planotetraspora</taxon>
    </lineage>
</organism>
<dbReference type="RefSeq" id="WP_204073834.1">
    <property type="nucleotide sequence ID" value="NZ_BAABHI010000009.1"/>
</dbReference>
<dbReference type="SUPFAM" id="SSF53474">
    <property type="entry name" value="alpha/beta-Hydrolases"/>
    <property type="match status" value="1"/>
</dbReference>
<dbReference type="Pfam" id="PF12697">
    <property type="entry name" value="Abhydrolase_6"/>
    <property type="match status" value="1"/>
</dbReference>
<evidence type="ECO:0000313" key="2">
    <source>
        <dbReference type="EMBL" id="GII38168.1"/>
    </source>
</evidence>
<evidence type="ECO:0000259" key="1">
    <source>
        <dbReference type="Pfam" id="PF12697"/>
    </source>
</evidence>
<dbReference type="InterPro" id="IPR029058">
    <property type="entry name" value="AB_hydrolase_fold"/>
</dbReference>
<evidence type="ECO:0000313" key="3">
    <source>
        <dbReference type="Proteomes" id="UP000622547"/>
    </source>
</evidence>
<accession>A0A8J3U3Y9</accession>
<name>A0A8J3U3Y9_9ACTN</name>
<feature type="domain" description="AB hydrolase-1" evidence="1">
    <location>
        <begin position="10"/>
        <end position="220"/>
    </location>
</feature>
<dbReference type="EMBL" id="BOOP01000013">
    <property type="protein sequence ID" value="GII38168.1"/>
    <property type="molecule type" value="Genomic_DNA"/>
</dbReference>
<gene>
    <name evidence="2" type="ORF">Pph01_31710</name>
</gene>
<proteinExistence type="predicted"/>
<dbReference type="InterPro" id="IPR000073">
    <property type="entry name" value="AB_hydrolase_1"/>
</dbReference>
<comment type="caution">
    <text evidence="2">The sequence shown here is derived from an EMBL/GenBank/DDBJ whole genome shotgun (WGS) entry which is preliminary data.</text>
</comment>
<dbReference type="AlphaFoldDB" id="A0A8J3U3Y9"/>
<dbReference type="InterPro" id="IPR052897">
    <property type="entry name" value="Sec-Metab_Biosynth_Hydrolase"/>
</dbReference>
<keyword evidence="3" id="KW-1185">Reference proteome</keyword>
<protein>
    <recommendedName>
        <fullName evidence="1">AB hydrolase-1 domain-containing protein</fullName>
    </recommendedName>
</protein>
<dbReference type="PANTHER" id="PTHR37017:SF11">
    <property type="entry name" value="ESTERASE_LIPASE_THIOESTERASE DOMAIN-CONTAINING PROTEIN"/>
    <property type="match status" value="1"/>
</dbReference>
<dbReference type="Gene3D" id="3.40.50.1820">
    <property type="entry name" value="alpha/beta hydrolase"/>
    <property type="match status" value="1"/>
</dbReference>
<dbReference type="Proteomes" id="UP000622547">
    <property type="component" value="Unassembled WGS sequence"/>
</dbReference>
<dbReference type="GO" id="GO:0003824">
    <property type="term" value="F:catalytic activity"/>
    <property type="evidence" value="ECO:0007669"/>
    <property type="project" value="UniProtKB-ARBA"/>
</dbReference>
<sequence>MTDVGQRGALVLVHGGWHGSWCWEHLIPELDGGWTVSTVDLPSVDGDPNVSMYDDAQAIRDHLDGIDGPITVLAHSYAGIPVSEIAGTVPNVTRLIYLAAHMLEVGESAASALPGEPSDPPEPPDLWPVFGNAREVFYFDVQADWADAAVTRLRPQSRRVLYDKQTRAAWQMIPSALVLCDEDHVIPEFFQKRGETFAKLVRRLPGGHSPFLSRPYELAKLINEIAEDLPGCTG</sequence>
<reference evidence="2 3" key="1">
    <citation type="submission" date="2021-01" db="EMBL/GenBank/DDBJ databases">
        <title>Whole genome shotgun sequence of Planotetraspora phitsanulokensis NBRC 104273.</title>
        <authorList>
            <person name="Komaki H."/>
            <person name="Tamura T."/>
        </authorList>
    </citation>
    <scope>NUCLEOTIDE SEQUENCE [LARGE SCALE GENOMIC DNA]</scope>
    <source>
        <strain evidence="2 3">NBRC 104273</strain>
    </source>
</reference>